<evidence type="ECO:0000256" key="2">
    <source>
        <dbReference type="ARBA" id="ARBA00022803"/>
    </source>
</evidence>
<dbReference type="EMBL" id="LNQE01000156">
    <property type="protein sequence ID" value="KUG28914.1"/>
    <property type="molecule type" value="Genomic_DNA"/>
</dbReference>
<protein>
    <submittedName>
        <fullName evidence="4">Tetratricopeptide repeat family protein</fullName>
    </submittedName>
</protein>
<name>A0A0W8G7E2_9ZZZZ</name>
<sequence length="88" mass="9529">MAITPTDPDLLNNRGNAHNNLGDQKKALADYDTAVSLRPNDAALLSNRGLAHERMGDDAAACRDYRAACGQGDCTFFDSFKQEGRCPN</sequence>
<dbReference type="SUPFAM" id="SSF48452">
    <property type="entry name" value="TPR-like"/>
    <property type="match status" value="1"/>
</dbReference>
<keyword evidence="2" id="KW-0802">TPR repeat</keyword>
<comment type="caution">
    <text evidence="4">The sequence shown here is derived from an EMBL/GenBank/DDBJ whole genome shotgun (WGS) entry which is preliminary data.</text>
</comment>
<accession>A0A0W8G7E2</accession>
<feature type="region of interest" description="Disordered" evidence="3">
    <location>
        <begin position="1"/>
        <end position="21"/>
    </location>
</feature>
<keyword evidence="1" id="KW-0677">Repeat</keyword>
<dbReference type="Gene3D" id="1.25.40.10">
    <property type="entry name" value="Tetratricopeptide repeat domain"/>
    <property type="match status" value="1"/>
</dbReference>
<dbReference type="PANTHER" id="PTHR44858">
    <property type="entry name" value="TETRATRICOPEPTIDE REPEAT PROTEIN 6"/>
    <property type="match status" value="1"/>
</dbReference>
<dbReference type="PANTHER" id="PTHR44858:SF1">
    <property type="entry name" value="UDP-N-ACETYLGLUCOSAMINE--PEPTIDE N-ACETYLGLUCOSAMINYLTRANSFERASE SPINDLY-RELATED"/>
    <property type="match status" value="1"/>
</dbReference>
<dbReference type="PROSITE" id="PS50005">
    <property type="entry name" value="TPR"/>
    <property type="match status" value="1"/>
</dbReference>
<reference evidence="4" key="1">
    <citation type="journal article" date="2015" name="Proc. Natl. Acad. Sci. U.S.A.">
        <title>Networks of energetic and metabolic interactions define dynamics in microbial communities.</title>
        <authorList>
            <person name="Embree M."/>
            <person name="Liu J.K."/>
            <person name="Al-Bassam M.M."/>
            <person name="Zengler K."/>
        </authorList>
    </citation>
    <scope>NUCLEOTIDE SEQUENCE</scope>
</reference>
<proteinExistence type="predicted"/>
<evidence type="ECO:0000313" key="4">
    <source>
        <dbReference type="EMBL" id="KUG28914.1"/>
    </source>
</evidence>
<dbReference type="AlphaFoldDB" id="A0A0W8G7E2"/>
<evidence type="ECO:0000256" key="1">
    <source>
        <dbReference type="ARBA" id="ARBA00022737"/>
    </source>
</evidence>
<gene>
    <name evidence="4" type="ORF">ASZ90_001211</name>
</gene>
<dbReference type="InterPro" id="IPR019734">
    <property type="entry name" value="TPR_rpt"/>
</dbReference>
<dbReference type="InterPro" id="IPR011990">
    <property type="entry name" value="TPR-like_helical_dom_sf"/>
</dbReference>
<dbReference type="Pfam" id="PF13414">
    <property type="entry name" value="TPR_11"/>
    <property type="match status" value="1"/>
</dbReference>
<dbReference type="InterPro" id="IPR050498">
    <property type="entry name" value="Ycf3"/>
</dbReference>
<dbReference type="SMART" id="SM00028">
    <property type="entry name" value="TPR"/>
    <property type="match status" value="2"/>
</dbReference>
<evidence type="ECO:0000256" key="3">
    <source>
        <dbReference type="SAM" id="MobiDB-lite"/>
    </source>
</evidence>
<organism evidence="4">
    <name type="scientific">hydrocarbon metagenome</name>
    <dbReference type="NCBI Taxonomy" id="938273"/>
    <lineage>
        <taxon>unclassified sequences</taxon>
        <taxon>metagenomes</taxon>
        <taxon>ecological metagenomes</taxon>
    </lineage>
</organism>